<feature type="domain" description="Amidase" evidence="2">
    <location>
        <begin position="29"/>
        <end position="449"/>
    </location>
</feature>
<dbReference type="SUPFAM" id="SSF75304">
    <property type="entry name" value="Amidase signature (AS) enzymes"/>
    <property type="match status" value="1"/>
</dbReference>
<dbReference type="InterPro" id="IPR023631">
    <property type="entry name" value="Amidase_dom"/>
</dbReference>
<dbReference type="GO" id="GO:0003824">
    <property type="term" value="F:catalytic activity"/>
    <property type="evidence" value="ECO:0007669"/>
    <property type="project" value="InterPro"/>
</dbReference>
<accession>A0A8J2YP77</accession>
<dbReference type="Gene3D" id="3.90.1300.10">
    <property type="entry name" value="Amidase signature (AS) domain"/>
    <property type="match status" value="1"/>
</dbReference>
<reference evidence="3" key="1">
    <citation type="journal article" date="2014" name="Int. J. Syst. Evol. Microbiol.">
        <title>Complete genome sequence of Corynebacterium casei LMG S-19264T (=DSM 44701T), isolated from a smear-ripened cheese.</title>
        <authorList>
            <consortium name="US DOE Joint Genome Institute (JGI-PGF)"/>
            <person name="Walter F."/>
            <person name="Albersmeier A."/>
            <person name="Kalinowski J."/>
            <person name="Ruckert C."/>
        </authorList>
    </citation>
    <scope>NUCLEOTIDE SEQUENCE</scope>
    <source>
        <strain evidence="3">CGMCC 1.15725</strain>
    </source>
</reference>
<comment type="similarity">
    <text evidence="1">Belongs to the amidase family.</text>
</comment>
<evidence type="ECO:0000313" key="4">
    <source>
        <dbReference type="Proteomes" id="UP000646365"/>
    </source>
</evidence>
<dbReference type="PANTHER" id="PTHR11895:SF7">
    <property type="entry name" value="GLUTAMYL-TRNA(GLN) AMIDOTRANSFERASE SUBUNIT A, MITOCHONDRIAL"/>
    <property type="match status" value="1"/>
</dbReference>
<dbReference type="InterPro" id="IPR036928">
    <property type="entry name" value="AS_sf"/>
</dbReference>
<protein>
    <submittedName>
        <fullName evidence="3">Amidase</fullName>
    </submittedName>
</protein>
<organism evidence="3 4">
    <name type="scientific">Aliidongia dinghuensis</name>
    <dbReference type="NCBI Taxonomy" id="1867774"/>
    <lineage>
        <taxon>Bacteria</taxon>
        <taxon>Pseudomonadati</taxon>
        <taxon>Pseudomonadota</taxon>
        <taxon>Alphaproteobacteria</taxon>
        <taxon>Rhodospirillales</taxon>
        <taxon>Dongiaceae</taxon>
        <taxon>Aliidongia</taxon>
    </lineage>
</organism>
<sequence length="467" mass="49712">MRAMSDEIALMSATELVAAYRARHLSPVEATRAAFDRIRALDAKVNAFCFLDEEGALAAARASEARWQIGRPQGLVDGVPTSVKDILLVTGWPTLRGSKLIDRDQPWTEDAPVVARLKEHGAVLLGKTTTPEFGWKGVTDSALTGITRNPWDPERTPGGSSGGAAVAAALGMGALHLGTDGGGSIRIPAGFTGIYGLKASYGRVPAYPPSPFNPVAHVGPMTRTVADAALMLNVLAEPDARDANALPPAGRDWRLGLDGGVARWRIAYAETINGEPVEPEVAARVAEAVRHLEALGAEVEPVTLAMPNVGDVFAKHWLAGAAALLAQFTPEERSQIDPGLQNYAEIGARYSAVDFLNALKAREALTVQIHQLFERFDLLVTPTLPIVAFRAGMNAPDSGPYAGWTGWTPFSYPFNLTRHPAASLPVGFAQGLPVGLQLVGPAYREDKVLQASRALEAVLPIALPRLR</sequence>
<evidence type="ECO:0000256" key="1">
    <source>
        <dbReference type="ARBA" id="ARBA00009199"/>
    </source>
</evidence>
<name>A0A8J2YP77_9PROT</name>
<dbReference type="AlphaFoldDB" id="A0A8J2YP77"/>
<gene>
    <name evidence="3" type="ORF">GCM10011611_05930</name>
</gene>
<dbReference type="PANTHER" id="PTHR11895">
    <property type="entry name" value="TRANSAMIDASE"/>
    <property type="match status" value="1"/>
</dbReference>
<proteinExistence type="inferred from homology"/>
<evidence type="ECO:0000259" key="2">
    <source>
        <dbReference type="Pfam" id="PF01425"/>
    </source>
</evidence>
<dbReference type="Proteomes" id="UP000646365">
    <property type="component" value="Unassembled WGS sequence"/>
</dbReference>
<comment type="caution">
    <text evidence="3">The sequence shown here is derived from an EMBL/GenBank/DDBJ whole genome shotgun (WGS) entry which is preliminary data.</text>
</comment>
<dbReference type="Pfam" id="PF01425">
    <property type="entry name" value="Amidase"/>
    <property type="match status" value="1"/>
</dbReference>
<keyword evidence="4" id="KW-1185">Reference proteome</keyword>
<reference evidence="3" key="2">
    <citation type="submission" date="2020-09" db="EMBL/GenBank/DDBJ databases">
        <authorList>
            <person name="Sun Q."/>
            <person name="Zhou Y."/>
        </authorList>
    </citation>
    <scope>NUCLEOTIDE SEQUENCE</scope>
    <source>
        <strain evidence="3">CGMCC 1.15725</strain>
    </source>
</reference>
<dbReference type="InterPro" id="IPR000120">
    <property type="entry name" value="Amidase"/>
</dbReference>
<dbReference type="NCBIfam" id="NF004815">
    <property type="entry name" value="PRK06169.1"/>
    <property type="match status" value="1"/>
</dbReference>
<evidence type="ECO:0000313" key="3">
    <source>
        <dbReference type="EMBL" id="GGF03201.1"/>
    </source>
</evidence>
<dbReference type="EMBL" id="BMJQ01000001">
    <property type="protein sequence ID" value="GGF03201.1"/>
    <property type="molecule type" value="Genomic_DNA"/>
</dbReference>